<organism evidence="4">
    <name type="scientific">Cuerna arida</name>
    <dbReference type="NCBI Taxonomy" id="1464854"/>
    <lineage>
        <taxon>Eukaryota</taxon>
        <taxon>Metazoa</taxon>
        <taxon>Ecdysozoa</taxon>
        <taxon>Arthropoda</taxon>
        <taxon>Hexapoda</taxon>
        <taxon>Insecta</taxon>
        <taxon>Pterygota</taxon>
        <taxon>Neoptera</taxon>
        <taxon>Paraneoptera</taxon>
        <taxon>Hemiptera</taxon>
        <taxon>Auchenorrhyncha</taxon>
        <taxon>Membracoidea</taxon>
        <taxon>Cicadellidae</taxon>
        <taxon>Cicadellinae</taxon>
        <taxon>Proconiini</taxon>
        <taxon>Cuerna</taxon>
    </lineage>
</organism>
<keyword evidence="1" id="KW-0540">Nuclease</keyword>
<dbReference type="SUPFAM" id="SSF56281">
    <property type="entry name" value="Metallo-hydrolase/oxidoreductase"/>
    <property type="match status" value="1"/>
</dbReference>
<evidence type="ECO:0000256" key="3">
    <source>
        <dbReference type="ARBA" id="ARBA00022839"/>
    </source>
</evidence>
<dbReference type="AlphaFoldDB" id="A0A1B6H0L2"/>
<dbReference type="Gene3D" id="3.60.15.10">
    <property type="entry name" value="Ribonuclease Z/Hydroxyacylglutathione hydrolase-like"/>
    <property type="match status" value="1"/>
</dbReference>
<dbReference type="InterPro" id="IPR036866">
    <property type="entry name" value="RibonucZ/Hydroxyglut_hydro"/>
</dbReference>
<dbReference type="Gene3D" id="3.40.50.12650">
    <property type="match status" value="1"/>
</dbReference>
<proteinExistence type="predicted"/>
<dbReference type="GO" id="GO:0006303">
    <property type="term" value="P:double-strand break repair via nonhomologous end joining"/>
    <property type="evidence" value="ECO:0007669"/>
    <property type="project" value="TreeGrafter"/>
</dbReference>
<sequence>MYGKVIGTSIAVDTFYEVTKDGMYFLTEGHLDAPLPPHVDRVCTSPYNAMILETKYQVDKDKIVSLPINDKLLIQDKIKKLEFYVTLIDARQKPGAVMFVFEGEDIGSILYAGKCCYGETCFLRPLQTVLKGKKLDFLYVHSACPDCESHAMSVTTAVEEVVNIIRWNPNCKILINEPCFREDILLCLKDRIRSRICVSENFMKHLKDLKQDTDFDLDHTEAQVIVTDKLHHTMSSNKQQPVFKLILIPCSMKRSSQEIKMKLYNLDRKGYTVIIYRNHCSLQELISMVRDIDAKHTVLIRPPLVTPSLKDREKSLVYWSHLGDFHRIVQFCDSIADETQQLATANEDDLDVSNAELQNAVDYIIADKEHHTVGVVDEPDSPHGSELSPPSSFILIDSDIETVASNDTVLQLREAGLI</sequence>
<reference evidence="4" key="1">
    <citation type="submission" date="2015-11" db="EMBL/GenBank/DDBJ databases">
        <title>De novo transcriptome assembly of four potential Pierce s Disease insect vectors from Arizona vineyards.</title>
        <authorList>
            <person name="Tassone E.E."/>
        </authorList>
    </citation>
    <scope>NUCLEOTIDE SEQUENCE</scope>
</reference>
<keyword evidence="2" id="KW-0378">Hydrolase</keyword>
<dbReference type="GO" id="GO:0003684">
    <property type="term" value="F:damaged DNA binding"/>
    <property type="evidence" value="ECO:0007669"/>
    <property type="project" value="TreeGrafter"/>
</dbReference>
<dbReference type="GO" id="GO:0036297">
    <property type="term" value="P:interstrand cross-link repair"/>
    <property type="evidence" value="ECO:0007669"/>
    <property type="project" value="TreeGrafter"/>
</dbReference>
<dbReference type="PANTHER" id="PTHR23240">
    <property type="entry name" value="DNA CROSS-LINK REPAIR PROTEIN PSO2/SNM1-RELATED"/>
    <property type="match status" value="1"/>
</dbReference>
<accession>A0A1B6H0L2</accession>
<dbReference type="EMBL" id="GECZ01001564">
    <property type="protein sequence ID" value="JAS68205.1"/>
    <property type="molecule type" value="Transcribed_RNA"/>
</dbReference>
<dbReference type="GO" id="GO:0035312">
    <property type="term" value="F:5'-3' DNA exonuclease activity"/>
    <property type="evidence" value="ECO:0007669"/>
    <property type="project" value="TreeGrafter"/>
</dbReference>
<name>A0A1B6H0L2_9HEMI</name>
<protein>
    <submittedName>
        <fullName evidence="4">Uncharacterized protein</fullName>
    </submittedName>
</protein>
<evidence type="ECO:0000256" key="1">
    <source>
        <dbReference type="ARBA" id="ARBA00022722"/>
    </source>
</evidence>
<dbReference type="PANTHER" id="PTHR23240:SF8">
    <property type="entry name" value="PROTEIN ARTEMIS"/>
    <property type="match status" value="1"/>
</dbReference>
<evidence type="ECO:0000313" key="4">
    <source>
        <dbReference type="EMBL" id="JAS68205.1"/>
    </source>
</evidence>
<keyword evidence="3" id="KW-0269">Exonuclease</keyword>
<evidence type="ECO:0000256" key="2">
    <source>
        <dbReference type="ARBA" id="ARBA00022801"/>
    </source>
</evidence>
<gene>
    <name evidence="4" type="ORF">g.16765</name>
</gene>